<dbReference type="PANTHER" id="PTHR42788">
    <property type="entry name" value="TAURINE IMPORT ATP-BINDING PROTEIN-RELATED"/>
    <property type="match status" value="1"/>
</dbReference>
<dbReference type="AlphaFoldDB" id="A0A0M0KIC2"/>
<dbReference type="SMART" id="SM00382">
    <property type="entry name" value="AAA"/>
    <property type="match status" value="1"/>
</dbReference>
<dbReference type="InterPro" id="IPR003439">
    <property type="entry name" value="ABC_transporter-like_ATP-bd"/>
</dbReference>
<dbReference type="EMBL" id="LILD01000001">
    <property type="protein sequence ID" value="KOO38570.1"/>
    <property type="molecule type" value="Genomic_DNA"/>
</dbReference>
<dbReference type="InterPro" id="IPR017871">
    <property type="entry name" value="ABC_transporter-like_CS"/>
</dbReference>
<dbReference type="PATRIC" id="fig|136160.3.peg.1644"/>
<keyword evidence="2" id="KW-0547">Nucleotide-binding</keyword>
<feature type="domain" description="ABC transporter" evidence="4">
    <location>
        <begin position="6"/>
        <end position="228"/>
    </location>
</feature>
<keyword evidence="1" id="KW-0813">Transport</keyword>
<dbReference type="PANTHER" id="PTHR42788:SF2">
    <property type="entry name" value="ABC TRANSPORTER ATP-BINDING PROTEIN"/>
    <property type="match status" value="1"/>
</dbReference>
<dbReference type="InterPro" id="IPR027417">
    <property type="entry name" value="P-loop_NTPase"/>
</dbReference>
<organism evidence="5">
    <name type="scientific">Halalkalibacterium halodurans</name>
    <name type="common">Bacillus halodurans</name>
    <dbReference type="NCBI Taxonomy" id="86665"/>
    <lineage>
        <taxon>Bacteria</taxon>
        <taxon>Bacillati</taxon>
        <taxon>Bacillota</taxon>
        <taxon>Bacilli</taxon>
        <taxon>Bacillales</taxon>
        <taxon>Bacillaceae</taxon>
        <taxon>Halalkalibacterium (ex Joshi et al. 2022)</taxon>
    </lineage>
</organism>
<proteinExistence type="predicted"/>
<evidence type="ECO:0000256" key="1">
    <source>
        <dbReference type="ARBA" id="ARBA00022448"/>
    </source>
</evidence>
<dbReference type="InterPro" id="IPR003593">
    <property type="entry name" value="AAA+_ATPase"/>
</dbReference>
<dbReference type="PROSITE" id="PS00211">
    <property type="entry name" value="ABC_TRANSPORTER_1"/>
    <property type="match status" value="1"/>
</dbReference>
<protein>
    <submittedName>
        <fullName evidence="5">ABC transporter ATP-binding protein</fullName>
    </submittedName>
</protein>
<dbReference type="PROSITE" id="PS50893">
    <property type="entry name" value="ABC_TRANSPORTER_2"/>
    <property type="match status" value="1"/>
</dbReference>
<dbReference type="GO" id="GO:0016887">
    <property type="term" value="F:ATP hydrolysis activity"/>
    <property type="evidence" value="ECO:0007669"/>
    <property type="project" value="InterPro"/>
</dbReference>
<sequence length="249" mass="28188">MVKELLTFEEVSFAYSSSSPVIERLSFTVFENEIVAILAKSGSGKSTLFRLITGLESPDQGTIVCHAQGKIGYMPQQDLLLPWLTILENVSLPLEIQGKDKKEAKIIAASFFNRFGLVGTESLYPDALSGGMRQRAAFLRATLTSETLLLLDEPFASLDSLTKTSMHRWLVSMWEKEKRTLLLVTHDIEEALLLSDRLFIFTNQPLHGFTEVQVPPDLRRKMETTEEMEQHRSSLKKDIRALLIEESLR</sequence>
<comment type="caution">
    <text evidence="5">The sequence shown here is derived from an EMBL/GenBank/DDBJ whole genome shotgun (WGS) entry which is preliminary data.</text>
</comment>
<gene>
    <name evidence="5" type="ORF">AMD02_06665</name>
</gene>
<dbReference type="Pfam" id="PF00005">
    <property type="entry name" value="ABC_tran"/>
    <property type="match status" value="1"/>
</dbReference>
<dbReference type="GO" id="GO:0005524">
    <property type="term" value="F:ATP binding"/>
    <property type="evidence" value="ECO:0007669"/>
    <property type="project" value="UniProtKB-KW"/>
</dbReference>
<dbReference type="RefSeq" id="WP_053430841.1">
    <property type="nucleotide sequence ID" value="NZ_CP040441.1"/>
</dbReference>
<dbReference type="SUPFAM" id="SSF52540">
    <property type="entry name" value="P-loop containing nucleoside triphosphate hydrolases"/>
    <property type="match status" value="1"/>
</dbReference>
<evidence type="ECO:0000259" key="4">
    <source>
        <dbReference type="PROSITE" id="PS50893"/>
    </source>
</evidence>
<evidence type="ECO:0000256" key="3">
    <source>
        <dbReference type="ARBA" id="ARBA00022840"/>
    </source>
</evidence>
<evidence type="ECO:0000256" key="2">
    <source>
        <dbReference type="ARBA" id="ARBA00022741"/>
    </source>
</evidence>
<accession>A0A0M0KIC2</accession>
<evidence type="ECO:0000313" key="5">
    <source>
        <dbReference type="EMBL" id="KOO38570.1"/>
    </source>
</evidence>
<reference evidence="5" key="1">
    <citation type="submission" date="2015-08" db="EMBL/GenBank/DDBJ databases">
        <title>Complete DNA Sequence of Pseudomonas syringae pv. actinidiae, the Causal Agent of Kiwifruit Canker Disease.</title>
        <authorList>
            <person name="Rikkerink E.H.A."/>
            <person name="Fineran P.C."/>
        </authorList>
    </citation>
    <scope>NUCLEOTIDE SEQUENCE</scope>
    <source>
        <strain evidence="5">DSM 13666</strain>
    </source>
</reference>
<dbReference type="InterPro" id="IPR050166">
    <property type="entry name" value="ABC_transporter_ATP-bind"/>
</dbReference>
<dbReference type="GeneID" id="87598192"/>
<name>A0A0M0KIC2_ALKHA</name>
<dbReference type="Gene3D" id="3.40.50.300">
    <property type="entry name" value="P-loop containing nucleotide triphosphate hydrolases"/>
    <property type="match status" value="1"/>
</dbReference>
<keyword evidence="3 5" id="KW-0067">ATP-binding</keyword>